<sequence length="224" mass="23531">MTEKRRSGLFSTKLVAIAAVAGIVAGAAAVYVRETMSGNAAQTADAAVCEGTVEKAEALKDYFTGDVAAMIPISEPKRIQGLTFQDKSGQPMTMANFADKTVLINLWATWCVPCREEMPALNNLQKAAGSDGFQVLAINIDTGDVEKPQTFLEETGVDALGLYRDSSMGVFNQLKREGLAFGLPVTLLVDGKGCLIGNMNGPAVWDGTDAKALITAAASVPPKG</sequence>
<dbReference type="OrthoDB" id="9799347at2"/>
<keyword evidence="6" id="KW-1185">Reference proteome</keyword>
<gene>
    <name evidence="5" type="ORF">FAA97_14500</name>
</gene>
<protein>
    <submittedName>
        <fullName evidence="5">TlpA family protein disulfide reductase</fullName>
    </submittedName>
</protein>
<dbReference type="InterPro" id="IPR013766">
    <property type="entry name" value="Thioredoxin_domain"/>
</dbReference>
<dbReference type="InterPro" id="IPR036249">
    <property type="entry name" value="Thioredoxin-like_sf"/>
</dbReference>
<dbReference type="PROSITE" id="PS51352">
    <property type="entry name" value="THIOREDOXIN_2"/>
    <property type="match status" value="1"/>
</dbReference>
<dbReference type="SUPFAM" id="SSF52833">
    <property type="entry name" value="Thioredoxin-like"/>
    <property type="match status" value="1"/>
</dbReference>
<dbReference type="NCBIfam" id="NF047696">
    <property type="entry name" value="ThlDiSintTplARhiz"/>
    <property type="match status" value="1"/>
</dbReference>
<evidence type="ECO:0000256" key="2">
    <source>
        <dbReference type="ARBA" id="ARBA00022748"/>
    </source>
</evidence>
<dbReference type="InterPro" id="IPR050553">
    <property type="entry name" value="Thioredoxin_ResA/DsbE_sf"/>
</dbReference>
<dbReference type="Pfam" id="PF08534">
    <property type="entry name" value="Redoxin"/>
    <property type="match status" value="1"/>
</dbReference>
<dbReference type="EMBL" id="STGV01000004">
    <property type="protein sequence ID" value="THV22482.1"/>
    <property type="molecule type" value="Genomic_DNA"/>
</dbReference>
<dbReference type="Gene3D" id="3.40.30.10">
    <property type="entry name" value="Glutaredoxin"/>
    <property type="match status" value="1"/>
</dbReference>
<evidence type="ECO:0000259" key="4">
    <source>
        <dbReference type="PROSITE" id="PS51352"/>
    </source>
</evidence>
<dbReference type="AlphaFoldDB" id="A0A4S8P1C8"/>
<dbReference type="InterPro" id="IPR017937">
    <property type="entry name" value="Thioredoxin_CS"/>
</dbReference>
<dbReference type="CDD" id="cd02966">
    <property type="entry name" value="TlpA_like_family"/>
    <property type="match status" value="1"/>
</dbReference>
<proteinExistence type="predicted"/>
<dbReference type="Proteomes" id="UP000308828">
    <property type="component" value="Unassembled WGS sequence"/>
</dbReference>
<dbReference type="PROSITE" id="PS00194">
    <property type="entry name" value="THIOREDOXIN_1"/>
    <property type="match status" value="1"/>
</dbReference>
<dbReference type="GO" id="GO:0015036">
    <property type="term" value="F:disulfide oxidoreductase activity"/>
    <property type="evidence" value="ECO:0007669"/>
    <property type="project" value="UniProtKB-ARBA"/>
</dbReference>
<dbReference type="InterPro" id="IPR013740">
    <property type="entry name" value="Redoxin"/>
</dbReference>
<dbReference type="PANTHER" id="PTHR42852">
    <property type="entry name" value="THIOL:DISULFIDE INTERCHANGE PROTEIN DSBE"/>
    <property type="match status" value="1"/>
</dbReference>
<keyword evidence="2" id="KW-0201">Cytochrome c-type biogenesis</keyword>
<dbReference type="PANTHER" id="PTHR42852:SF17">
    <property type="entry name" value="THIOREDOXIN-LIKE PROTEIN HI_1115"/>
    <property type="match status" value="1"/>
</dbReference>
<dbReference type="GO" id="GO:0030313">
    <property type="term" value="C:cell envelope"/>
    <property type="evidence" value="ECO:0007669"/>
    <property type="project" value="UniProtKB-SubCell"/>
</dbReference>
<evidence type="ECO:0000313" key="6">
    <source>
        <dbReference type="Proteomes" id="UP000308828"/>
    </source>
</evidence>
<feature type="domain" description="Thioredoxin" evidence="4">
    <location>
        <begin position="73"/>
        <end position="219"/>
    </location>
</feature>
<keyword evidence="3" id="KW-0676">Redox-active center</keyword>
<accession>A0A4S8P1C8</accession>
<evidence type="ECO:0000313" key="5">
    <source>
        <dbReference type="EMBL" id="THV22482.1"/>
    </source>
</evidence>
<dbReference type="GO" id="GO:0017004">
    <property type="term" value="P:cytochrome complex assembly"/>
    <property type="evidence" value="ECO:0007669"/>
    <property type="project" value="UniProtKB-KW"/>
</dbReference>
<evidence type="ECO:0000256" key="3">
    <source>
        <dbReference type="ARBA" id="ARBA00023284"/>
    </source>
</evidence>
<dbReference type="RefSeq" id="WP_136599250.1">
    <property type="nucleotide sequence ID" value="NZ_STGV01000004.1"/>
</dbReference>
<comment type="subcellular location">
    <subcellularLocation>
        <location evidence="1">Cell envelope</location>
    </subcellularLocation>
</comment>
<comment type="caution">
    <text evidence="5">The sequence shown here is derived from an EMBL/GenBank/DDBJ whole genome shotgun (WGS) entry which is preliminary data.</text>
</comment>
<organism evidence="5 6">
    <name type="scientific">Peteryoungia ipomoeae</name>
    <dbReference type="NCBI Taxonomy" id="1210932"/>
    <lineage>
        <taxon>Bacteria</taxon>
        <taxon>Pseudomonadati</taxon>
        <taxon>Pseudomonadota</taxon>
        <taxon>Alphaproteobacteria</taxon>
        <taxon>Hyphomicrobiales</taxon>
        <taxon>Rhizobiaceae</taxon>
        <taxon>Peteryoungia</taxon>
    </lineage>
</organism>
<name>A0A4S8P1C8_9HYPH</name>
<reference evidence="5 6" key="1">
    <citation type="submission" date="2019-04" db="EMBL/GenBank/DDBJ databases">
        <title>Genome sequence of strain shin9-1.</title>
        <authorList>
            <person name="Gao J."/>
            <person name="Sun J."/>
        </authorList>
    </citation>
    <scope>NUCLEOTIDE SEQUENCE [LARGE SCALE GENOMIC DNA]</scope>
    <source>
        <strain evidence="6">shin9-1</strain>
    </source>
</reference>
<evidence type="ECO:0000256" key="1">
    <source>
        <dbReference type="ARBA" id="ARBA00004196"/>
    </source>
</evidence>